<feature type="transmembrane region" description="Helical" evidence="15">
    <location>
        <begin position="12"/>
        <end position="39"/>
    </location>
</feature>
<proteinExistence type="inferred from homology"/>
<dbReference type="InterPro" id="IPR003457">
    <property type="entry name" value="Transprt_MerT"/>
</dbReference>
<evidence type="ECO:0000256" key="15">
    <source>
        <dbReference type="SAM" id="Phobius"/>
    </source>
</evidence>
<evidence type="ECO:0000313" key="17">
    <source>
        <dbReference type="Proteomes" id="UP001201549"/>
    </source>
</evidence>
<keyword evidence="12 15" id="KW-0472">Membrane</keyword>
<evidence type="ECO:0000256" key="12">
    <source>
        <dbReference type="ARBA" id="ARBA00023136"/>
    </source>
</evidence>
<evidence type="ECO:0000256" key="3">
    <source>
        <dbReference type="ARBA" id="ARBA00017053"/>
    </source>
</evidence>
<dbReference type="Proteomes" id="UP001201549">
    <property type="component" value="Unassembled WGS sequence"/>
</dbReference>
<evidence type="ECO:0000313" key="16">
    <source>
        <dbReference type="EMBL" id="MCS4555886.1"/>
    </source>
</evidence>
<evidence type="ECO:0000256" key="9">
    <source>
        <dbReference type="ARBA" id="ARBA00022723"/>
    </source>
</evidence>
<keyword evidence="6" id="KW-1003">Cell membrane</keyword>
<comment type="caution">
    <text evidence="16">The sequence shown here is derived from an EMBL/GenBank/DDBJ whole genome shotgun (WGS) entry which is preliminary data.</text>
</comment>
<evidence type="ECO:0000256" key="10">
    <source>
        <dbReference type="ARBA" id="ARBA00022914"/>
    </source>
</evidence>
<keyword evidence="9" id="KW-0479">Metal-binding</keyword>
<keyword evidence="8 15" id="KW-0812">Transmembrane</keyword>
<evidence type="ECO:0000256" key="11">
    <source>
        <dbReference type="ARBA" id="ARBA00022989"/>
    </source>
</evidence>
<keyword evidence="4" id="KW-0813">Transport</keyword>
<comment type="subcellular location">
    <subcellularLocation>
        <location evidence="1">Cell inner membrane</location>
        <topology evidence="1">Multi-pass membrane protein</topology>
    </subcellularLocation>
</comment>
<feature type="transmembrane region" description="Helical" evidence="15">
    <location>
        <begin position="92"/>
        <end position="111"/>
    </location>
</feature>
<comment type="function">
    <text evidence="14">Involved in mercury resistance. Probably transfers a mercuric ion from the periplasmic Hg(2+)-binding protein MerP to the cytoplasmic mercuric reductase MerA.</text>
</comment>
<evidence type="ECO:0000256" key="14">
    <source>
        <dbReference type="ARBA" id="ARBA00045720"/>
    </source>
</evidence>
<evidence type="ECO:0000256" key="13">
    <source>
        <dbReference type="ARBA" id="ARBA00030934"/>
    </source>
</evidence>
<evidence type="ECO:0000256" key="8">
    <source>
        <dbReference type="ARBA" id="ARBA00022692"/>
    </source>
</evidence>
<evidence type="ECO:0000256" key="5">
    <source>
        <dbReference type="ARBA" id="ARBA00022466"/>
    </source>
</evidence>
<comment type="similarity">
    <text evidence="2">Belongs to the MerT family.</text>
</comment>
<keyword evidence="7" id="KW-0997">Cell inner membrane</keyword>
<dbReference type="Pfam" id="PF02411">
    <property type="entry name" value="MerT"/>
    <property type="match status" value="1"/>
</dbReference>
<keyword evidence="5" id="KW-0475">Mercuric resistance</keyword>
<evidence type="ECO:0000256" key="1">
    <source>
        <dbReference type="ARBA" id="ARBA00004429"/>
    </source>
</evidence>
<dbReference type="EMBL" id="JAKOGG010000003">
    <property type="protein sequence ID" value="MCS4555886.1"/>
    <property type="molecule type" value="Genomic_DNA"/>
</dbReference>
<keyword evidence="11 15" id="KW-1133">Transmembrane helix</keyword>
<evidence type="ECO:0000256" key="7">
    <source>
        <dbReference type="ARBA" id="ARBA00022519"/>
    </source>
</evidence>
<evidence type="ECO:0000256" key="6">
    <source>
        <dbReference type="ARBA" id="ARBA00022475"/>
    </source>
</evidence>
<sequence>MTTAQPSNAKGLLATMVAAVAAAVASSLCCIGPLIYLVFGVSAASVAGLAQFDWLQVPMLLLSSVLILAGFWRLYLSKRPVCSGRLSRKRMLVLYWITVPIVLAFQLYPYVLPWLLE</sequence>
<feature type="transmembrane region" description="Helical" evidence="15">
    <location>
        <begin position="54"/>
        <end position="72"/>
    </location>
</feature>
<protein>
    <recommendedName>
        <fullName evidence="3">Mercuric transport protein MerT</fullName>
    </recommendedName>
    <alternativeName>
        <fullName evidence="13">Mercury ion transport protein</fullName>
    </alternativeName>
</protein>
<accession>A0ABT2FKY5</accession>
<reference evidence="17" key="1">
    <citation type="submission" date="2023-07" db="EMBL/GenBank/DDBJ databases">
        <title>Shewanella mangrovi sp. nov., an acetaldehyde- degrading bacterium isolated from mangrove sediment.</title>
        <authorList>
            <person name="Liu Y."/>
        </authorList>
    </citation>
    <scope>NUCLEOTIDE SEQUENCE [LARGE SCALE GENOMIC DNA]</scope>
    <source>
        <strain evidence="17">C32</strain>
    </source>
</reference>
<keyword evidence="17" id="KW-1185">Reference proteome</keyword>
<evidence type="ECO:0000256" key="4">
    <source>
        <dbReference type="ARBA" id="ARBA00022448"/>
    </source>
</evidence>
<keyword evidence="10" id="KW-0476">Mercury</keyword>
<name>A0ABT2FKY5_9GAMM</name>
<evidence type="ECO:0000256" key="2">
    <source>
        <dbReference type="ARBA" id="ARBA00008224"/>
    </source>
</evidence>
<organism evidence="16 17">
    <name type="scientific">Shewanella electrica</name>
    <dbReference type="NCBI Taxonomy" id="515560"/>
    <lineage>
        <taxon>Bacteria</taxon>
        <taxon>Pseudomonadati</taxon>
        <taxon>Pseudomonadota</taxon>
        <taxon>Gammaproteobacteria</taxon>
        <taxon>Alteromonadales</taxon>
        <taxon>Shewanellaceae</taxon>
        <taxon>Shewanella</taxon>
    </lineage>
</organism>
<gene>
    <name evidence="16" type="ORF">L9G74_05490</name>
</gene>